<feature type="compositionally biased region" description="Basic residues" evidence="1">
    <location>
        <begin position="474"/>
        <end position="483"/>
    </location>
</feature>
<feature type="region of interest" description="Disordered" evidence="1">
    <location>
        <begin position="451"/>
        <end position="483"/>
    </location>
</feature>
<dbReference type="STRING" id="1353009.A0A1Y2IBM7"/>
<dbReference type="EMBL" id="KZ084137">
    <property type="protein sequence ID" value="OSC98507.1"/>
    <property type="molecule type" value="Genomic_DNA"/>
</dbReference>
<organism evidence="2 3">
    <name type="scientific">Trametes coccinea (strain BRFM310)</name>
    <name type="common">Pycnoporus coccineus</name>
    <dbReference type="NCBI Taxonomy" id="1353009"/>
    <lineage>
        <taxon>Eukaryota</taxon>
        <taxon>Fungi</taxon>
        <taxon>Dikarya</taxon>
        <taxon>Basidiomycota</taxon>
        <taxon>Agaricomycotina</taxon>
        <taxon>Agaricomycetes</taxon>
        <taxon>Polyporales</taxon>
        <taxon>Polyporaceae</taxon>
        <taxon>Trametes</taxon>
    </lineage>
</organism>
<evidence type="ECO:0000313" key="3">
    <source>
        <dbReference type="Proteomes" id="UP000193067"/>
    </source>
</evidence>
<proteinExistence type="predicted"/>
<feature type="compositionally biased region" description="Polar residues" evidence="1">
    <location>
        <begin position="454"/>
        <end position="464"/>
    </location>
</feature>
<accession>A0A1Y2IBM7</accession>
<evidence type="ECO:0000256" key="1">
    <source>
        <dbReference type="SAM" id="MobiDB-lite"/>
    </source>
</evidence>
<dbReference type="OrthoDB" id="2755229at2759"/>
<feature type="region of interest" description="Disordered" evidence="1">
    <location>
        <begin position="1"/>
        <end position="52"/>
    </location>
</feature>
<dbReference type="Proteomes" id="UP000193067">
    <property type="component" value="Unassembled WGS sequence"/>
</dbReference>
<keyword evidence="3" id="KW-1185">Reference proteome</keyword>
<name>A0A1Y2IBM7_TRAC3</name>
<gene>
    <name evidence="2" type="ORF">PYCCODRAFT_1417629</name>
</gene>
<feature type="compositionally biased region" description="Low complexity" evidence="1">
    <location>
        <begin position="30"/>
        <end position="40"/>
    </location>
</feature>
<sequence>MSGGGERANKRPRTEGEQTVAHLWEREAQGLPPGAPAALGPVPPSDDPDKYPYIHALDPAVTSKPGQPTYRQANPHFRLNRAGPAPPQPLLPHRPFPEGPFEVPPIIASEFKGNIAPEMLEQLRQLSEGDNPPTILAFIPHGAGKIMAANATQIVMDSQDFLRSLAFEENDRLPYDVLVYDPELRNTPGEKSKPFSKPWTFFLELPRNAEPLRRFLLWQRVFAVSKTVSFTVYELDNDDRYWDVYPIRGTSILNDASHAKVLAQKELILTAIKRDLSADREFRICASELAFRNLRHTGDLTKALETLCSTFHLERTEAEDTLRDGELCPAYVLLARPPVANDPEYATWRTLFDRHPIYRIALQRFAVAAGTCRVFCELCKSRIHCTARCPWPNVDGWLGITPKDLGVRASTGTPTVYYGGPAKVTSGQLFEDFTRACQELATIAAATKAALNQKGGTSRPSQHSPPKANGSSSKRSKGKGRAH</sequence>
<protein>
    <submittedName>
        <fullName evidence="2">Uncharacterized protein</fullName>
    </submittedName>
</protein>
<evidence type="ECO:0000313" key="2">
    <source>
        <dbReference type="EMBL" id="OSC98507.1"/>
    </source>
</evidence>
<reference evidence="2 3" key="1">
    <citation type="journal article" date="2015" name="Biotechnol. Biofuels">
        <title>Enhanced degradation of softwood versus hardwood by the white-rot fungus Pycnoporus coccineus.</title>
        <authorList>
            <person name="Couturier M."/>
            <person name="Navarro D."/>
            <person name="Chevret D."/>
            <person name="Henrissat B."/>
            <person name="Piumi F."/>
            <person name="Ruiz-Duenas F.J."/>
            <person name="Martinez A.T."/>
            <person name="Grigoriev I.V."/>
            <person name="Riley R."/>
            <person name="Lipzen A."/>
            <person name="Berrin J.G."/>
            <person name="Master E.R."/>
            <person name="Rosso M.N."/>
        </authorList>
    </citation>
    <scope>NUCLEOTIDE SEQUENCE [LARGE SCALE GENOMIC DNA]</scope>
    <source>
        <strain evidence="2 3">BRFM310</strain>
    </source>
</reference>
<feature type="compositionally biased region" description="Basic and acidic residues" evidence="1">
    <location>
        <begin position="7"/>
        <end position="16"/>
    </location>
</feature>
<dbReference type="AlphaFoldDB" id="A0A1Y2IBM7"/>